<comment type="caution">
    <text evidence="1">The sequence shown here is derived from an EMBL/GenBank/DDBJ whole genome shotgun (WGS) entry which is preliminary data.</text>
</comment>
<name>A0A928VX65_9CYAN</name>
<dbReference type="AlphaFoldDB" id="A0A928VX65"/>
<keyword evidence="2" id="KW-1185">Reference proteome</keyword>
<dbReference type="RefSeq" id="WP_264321156.1">
    <property type="nucleotide sequence ID" value="NZ_JADEXN010000132.1"/>
</dbReference>
<dbReference type="EMBL" id="JADEXN010000132">
    <property type="protein sequence ID" value="MBE9040923.1"/>
    <property type="molecule type" value="Genomic_DNA"/>
</dbReference>
<evidence type="ECO:0000313" key="1">
    <source>
        <dbReference type="EMBL" id="MBE9040923.1"/>
    </source>
</evidence>
<dbReference type="Proteomes" id="UP000621799">
    <property type="component" value="Unassembled WGS sequence"/>
</dbReference>
<accession>A0A928VX65</accession>
<gene>
    <name evidence="1" type="ORF">IQ235_09040</name>
</gene>
<evidence type="ECO:0000313" key="2">
    <source>
        <dbReference type="Proteomes" id="UP000621799"/>
    </source>
</evidence>
<proteinExistence type="predicted"/>
<protein>
    <submittedName>
        <fullName evidence="1">Uncharacterized protein</fullName>
    </submittedName>
</protein>
<reference evidence="1" key="1">
    <citation type="submission" date="2020-10" db="EMBL/GenBank/DDBJ databases">
        <authorList>
            <person name="Castelo-Branco R."/>
            <person name="Eusebio N."/>
            <person name="Adriana R."/>
            <person name="Vieira A."/>
            <person name="Brugerolle De Fraissinette N."/>
            <person name="Rezende De Castro R."/>
            <person name="Schneider M.P."/>
            <person name="Vasconcelos V."/>
            <person name="Leao P.N."/>
        </authorList>
    </citation>
    <scope>NUCLEOTIDE SEQUENCE</scope>
    <source>
        <strain evidence="1">LEGE 11467</strain>
    </source>
</reference>
<sequence length="151" mass="18386">MHKLKQFELPLYNINFQEYSNCRITIYENDRERLILEFEHKLLDKQKFQANDFFDCLCDLRLFLEKERYFILCNGARVDCYPSPMARDMGMGLKVYQMKMGQKAQRTTDLLKTFDRAEISQIGTVEEQRTYFEKWLVSLGWKKEWLNRRKN</sequence>
<organism evidence="1 2">
    <name type="scientific">Zarconia navalis LEGE 11467</name>
    <dbReference type="NCBI Taxonomy" id="1828826"/>
    <lineage>
        <taxon>Bacteria</taxon>
        <taxon>Bacillati</taxon>
        <taxon>Cyanobacteriota</taxon>
        <taxon>Cyanophyceae</taxon>
        <taxon>Oscillatoriophycideae</taxon>
        <taxon>Oscillatoriales</taxon>
        <taxon>Oscillatoriales incertae sedis</taxon>
        <taxon>Zarconia</taxon>
        <taxon>Zarconia navalis</taxon>
    </lineage>
</organism>